<dbReference type="InterPro" id="IPR036890">
    <property type="entry name" value="HATPase_C_sf"/>
</dbReference>
<organism evidence="16 17">
    <name type="scientific">Coprobacillus cateniformis</name>
    <dbReference type="NCBI Taxonomy" id="100884"/>
    <lineage>
        <taxon>Bacteria</taxon>
        <taxon>Bacillati</taxon>
        <taxon>Bacillota</taxon>
        <taxon>Erysipelotrichia</taxon>
        <taxon>Erysipelotrichales</taxon>
        <taxon>Coprobacillaceae</taxon>
        <taxon>Coprobacillus</taxon>
    </lineage>
</organism>
<keyword evidence="9" id="KW-0418">Kinase</keyword>
<evidence type="ECO:0000313" key="17">
    <source>
        <dbReference type="Proteomes" id="UP000003157"/>
    </source>
</evidence>
<dbReference type="InterPro" id="IPR050398">
    <property type="entry name" value="HssS/ArlS-like"/>
</dbReference>
<accession>E7G5R2</accession>
<dbReference type="PRINTS" id="PR00344">
    <property type="entry name" value="BCTRLSENSOR"/>
</dbReference>
<evidence type="ECO:0000256" key="11">
    <source>
        <dbReference type="ARBA" id="ARBA00022989"/>
    </source>
</evidence>
<evidence type="ECO:0000256" key="3">
    <source>
        <dbReference type="ARBA" id="ARBA00012438"/>
    </source>
</evidence>
<keyword evidence="11 14" id="KW-1133">Transmembrane helix</keyword>
<keyword evidence="10" id="KW-0067">ATP-binding</keyword>
<dbReference type="GO" id="GO:0005524">
    <property type="term" value="F:ATP binding"/>
    <property type="evidence" value="ECO:0007669"/>
    <property type="project" value="UniProtKB-KW"/>
</dbReference>
<dbReference type="Proteomes" id="UP000003157">
    <property type="component" value="Unassembled WGS sequence"/>
</dbReference>
<evidence type="ECO:0000256" key="14">
    <source>
        <dbReference type="SAM" id="Phobius"/>
    </source>
</evidence>
<dbReference type="SUPFAM" id="SSF47384">
    <property type="entry name" value="Homodimeric domain of signal transducing histidine kinase"/>
    <property type="match status" value="1"/>
</dbReference>
<dbReference type="Gene3D" id="1.10.287.130">
    <property type="match status" value="1"/>
</dbReference>
<comment type="subcellular location">
    <subcellularLocation>
        <location evidence="2">Cell membrane</location>
        <topology evidence="2">Multi-pass membrane protein</topology>
    </subcellularLocation>
</comment>
<dbReference type="InterPro" id="IPR003594">
    <property type="entry name" value="HATPase_dom"/>
</dbReference>
<dbReference type="Gene3D" id="3.30.565.10">
    <property type="entry name" value="Histidine kinase-like ATPase, C-terminal domain"/>
    <property type="match status" value="1"/>
</dbReference>
<name>E7G5R2_9FIRM</name>
<evidence type="ECO:0000256" key="1">
    <source>
        <dbReference type="ARBA" id="ARBA00000085"/>
    </source>
</evidence>
<evidence type="ECO:0000256" key="9">
    <source>
        <dbReference type="ARBA" id="ARBA00022777"/>
    </source>
</evidence>
<evidence type="ECO:0000256" key="4">
    <source>
        <dbReference type="ARBA" id="ARBA00022475"/>
    </source>
</evidence>
<dbReference type="SMART" id="SM00388">
    <property type="entry name" value="HisKA"/>
    <property type="match status" value="1"/>
</dbReference>
<evidence type="ECO:0000256" key="8">
    <source>
        <dbReference type="ARBA" id="ARBA00022741"/>
    </source>
</evidence>
<keyword evidence="5" id="KW-0597">Phosphoprotein</keyword>
<dbReference type="PANTHER" id="PTHR45528:SF1">
    <property type="entry name" value="SENSOR HISTIDINE KINASE CPXA"/>
    <property type="match status" value="1"/>
</dbReference>
<feature type="transmembrane region" description="Helical" evidence="14">
    <location>
        <begin position="5"/>
        <end position="24"/>
    </location>
</feature>
<evidence type="ECO:0000256" key="7">
    <source>
        <dbReference type="ARBA" id="ARBA00022692"/>
    </source>
</evidence>
<sequence>MFLPWFLCIVLLGIIIILLIKIIFVNRNIDKICTELAEHLSDETNTLILVSTGDRHIKHLANELNKQLQLLKQERHNYLNGGQKLKEAVTNISHDLRTPLTAIYGYLDLLEEEDKSLDVERYIKIISNRVESLKQLTDELFLYSLSIISQNNDNKEDIILNDILEDSLADFYMAFKERGIIPKINMPTEKVICHLNPAALSRVFTNLLSNAIKYSDGDLEITLTDYGEITFTNTAVNLNQIEIERLFDRFYTVNTAKKSTGLGLEISKTLIQQMNGEISAEYKNKKLFINILLPLNQ</sequence>
<proteinExistence type="predicted"/>
<keyword evidence="7 14" id="KW-0812">Transmembrane</keyword>
<keyword evidence="12" id="KW-0902">Two-component regulatory system</keyword>
<evidence type="ECO:0000313" key="16">
    <source>
        <dbReference type="EMBL" id="EFW06563.1"/>
    </source>
</evidence>
<dbReference type="CDD" id="cd00082">
    <property type="entry name" value="HisKA"/>
    <property type="match status" value="1"/>
</dbReference>
<reference evidence="16 17" key="1">
    <citation type="submission" date="2010-12" db="EMBL/GenBank/DDBJ databases">
        <title>The Genome Sequence of Coprobacillus sp. strain 29_1.</title>
        <authorList>
            <consortium name="The Broad Institute Genome Sequencing Platform"/>
            <person name="Earl A."/>
            <person name="Ward D."/>
            <person name="Feldgarden M."/>
            <person name="Gevers D."/>
            <person name="Daigneault M."/>
            <person name="Sibley C.D."/>
            <person name="White A."/>
            <person name="Strauss J."/>
            <person name="Allen-Vercoe E."/>
            <person name="Young S.K."/>
            <person name="Zeng Q."/>
            <person name="Gargeya S."/>
            <person name="Fitzgerald M."/>
            <person name="Haas B."/>
            <person name="Abouelleil A."/>
            <person name="Alvarado L."/>
            <person name="Arachchi H.M."/>
            <person name="Berlin A."/>
            <person name="Brown A."/>
            <person name="Chapman S.B."/>
            <person name="Chen Z."/>
            <person name="Dunbar C."/>
            <person name="Freedman E."/>
            <person name="Gearin G."/>
            <person name="Gellesch M."/>
            <person name="Goldberg J."/>
            <person name="Griggs A."/>
            <person name="Gujja S."/>
            <person name="Heilman E."/>
            <person name="Heiman D."/>
            <person name="Howarth C."/>
            <person name="Larson L."/>
            <person name="Lui A."/>
            <person name="MacDonald P.J.P."/>
            <person name="Mehta T."/>
            <person name="Montmayeur A."/>
            <person name="Murphy C."/>
            <person name="Neiman D."/>
            <person name="Pearson M."/>
            <person name="Priest M."/>
            <person name="Roberts A."/>
            <person name="Saif S."/>
            <person name="Shea T."/>
            <person name="Shenoy N."/>
            <person name="Sisk P."/>
            <person name="Stolte C."/>
            <person name="Sykes S."/>
            <person name="White J."/>
            <person name="Yandava C."/>
            <person name="Nusbaum C."/>
            <person name="Birren B."/>
        </authorList>
    </citation>
    <scope>NUCLEOTIDE SEQUENCE [LARGE SCALE GENOMIC DNA]</scope>
    <source>
        <strain evidence="16 17">29_1</strain>
    </source>
</reference>
<evidence type="ECO:0000256" key="12">
    <source>
        <dbReference type="ARBA" id="ARBA00023012"/>
    </source>
</evidence>
<dbReference type="InterPro" id="IPR003661">
    <property type="entry name" value="HisK_dim/P_dom"/>
</dbReference>
<comment type="caution">
    <text evidence="16">The sequence shown here is derived from an EMBL/GenBank/DDBJ whole genome shotgun (WGS) entry which is preliminary data.</text>
</comment>
<keyword evidence="8" id="KW-0547">Nucleotide-binding</keyword>
<dbReference type="EMBL" id="ADKX01000001">
    <property type="protein sequence ID" value="EFW06563.1"/>
    <property type="molecule type" value="Genomic_DNA"/>
</dbReference>
<dbReference type="PROSITE" id="PS50109">
    <property type="entry name" value="HIS_KIN"/>
    <property type="match status" value="1"/>
</dbReference>
<evidence type="ECO:0000256" key="10">
    <source>
        <dbReference type="ARBA" id="ARBA00022840"/>
    </source>
</evidence>
<keyword evidence="6" id="KW-0808">Transferase</keyword>
<gene>
    <name evidence="16" type="ORF">HMPREF9488_00100</name>
</gene>
<dbReference type="SMART" id="SM00387">
    <property type="entry name" value="HATPase_c"/>
    <property type="match status" value="1"/>
</dbReference>
<dbReference type="GeneID" id="78229473"/>
<protein>
    <recommendedName>
        <fullName evidence="3">histidine kinase</fullName>
        <ecNumber evidence="3">2.7.13.3</ecNumber>
    </recommendedName>
</protein>
<comment type="catalytic activity">
    <reaction evidence="1">
        <text>ATP + protein L-histidine = ADP + protein N-phospho-L-histidine.</text>
        <dbReference type="EC" id="2.7.13.3"/>
    </reaction>
</comment>
<dbReference type="SUPFAM" id="SSF55874">
    <property type="entry name" value="ATPase domain of HSP90 chaperone/DNA topoisomerase II/histidine kinase"/>
    <property type="match status" value="1"/>
</dbReference>
<dbReference type="GO" id="GO:0005886">
    <property type="term" value="C:plasma membrane"/>
    <property type="evidence" value="ECO:0007669"/>
    <property type="project" value="UniProtKB-SubCell"/>
</dbReference>
<dbReference type="eggNOG" id="COG5002">
    <property type="taxonomic scope" value="Bacteria"/>
</dbReference>
<dbReference type="InterPro" id="IPR005467">
    <property type="entry name" value="His_kinase_dom"/>
</dbReference>
<keyword evidence="4" id="KW-1003">Cell membrane</keyword>
<dbReference type="STRING" id="100884.GCA_000269565_01600"/>
<dbReference type="InterPro" id="IPR004358">
    <property type="entry name" value="Sig_transdc_His_kin-like_C"/>
</dbReference>
<dbReference type="RefSeq" id="WP_008787228.1">
    <property type="nucleotide sequence ID" value="NZ_AKCB01000001.1"/>
</dbReference>
<dbReference type="EC" id="2.7.13.3" evidence="3"/>
<keyword evidence="13 14" id="KW-0472">Membrane</keyword>
<dbReference type="OrthoDB" id="335833at2"/>
<dbReference type="GO" id="GO:0000155">
    <property type="term" value="F:phosphorelay sensor kinase activity"/>
    <property type="evidence" value="ECO:0007669"/>
    <property type="project" value="InterPro"/>
</dbReference>
<dbReference type="InterPro" id="IPR036097">
    <property type="entry name" value="HisK_dim/P_sf"/>
</dbReference>
<evidence type="ECO:0000256" key="5">
    <source>
        <dbReference type="ARBA" id="ARBA00022553"/>
    </source>
</evidence>
<feature type="domain" description="Histidine kinase" evidence="15">
    <location>
        <begin position="91"/>
        <end position="297"/>
    </location>
</feature>
<dbReference type="HOGENOM" id="CLU_000445_89_3_9"/>
<dbReference type="Pfam" id="PF00512">
    <property type="entry name" value="HisKA"/>
    <property type="match status" value="1"/>
</dbReference>
<dbReference type="Pfam" id="PF02518">
    <property type="entry name" value="HATPase_c"/>
    <property type="match status" value="1"/>
</dbReference>
<dbReference type="PANTHER" id="PTHR45528">
    <property type="entry name" value="SENSOR HISTIDINE KINASE CPXA"/>
    <property type="match status" value="1"/>
</dbReference>
<evidence type="ECO:0000256" key="2">
    <source>
        <dbReference type="ARBA" id="ARBA00004651"/>
    </source>
</evidence>
<evidence type="ECO:0000256" key="6">
    <source>
        <dbReference type="ARBA" id="ARBA00022679"/>
    </source>
</evidence>
<evidence type="ECO:0000259" key="15">
    <source>
        <dbReference type="PROSITE" id="PS50109"/>
    </source>
</evidence>
<dbReference type="AlphaFoldDB" id="E7G5R2"/>
<keyword evidence="17" id="KW-1185">Reference proteome</keyword>
<evidence type="ECO:0000256" key="13">
    <source>
        <dbReference type="ARBA" id="ARBA00023136"/>
    </source>
</evidence>